<evidence type="ECO:0000313" key="4">
    <source>
        <dbReference type="EMBL" id="KAK1604512.1"/>
    </source>
</evidence>
<dbReference type="InterPro" id="IPR018200">
    <property type="entry name" value="USP_CS"/>
</dbReference>
<feature type="region of interest" description="Disordered" evidence="2">
    <location>
        <begin position="688"/>
        <end position="739"/>
    </location>
</feature>
<dbReference type="PANTHER" id="PTHR24006:SF663">
    <property type="entry name" value="UBIQUITIN CARBOXYL-TERMINAL HYDROLASE 23"/>
    <property type="match status" value="1"/>
</dbReference>
<dbReference type="GO" id="GO:0005634">
    <property type="term" value="C:nucleus"/>
    <property type="evidence" value="ECO:0007669"/>
    <property type="project" value="TreeGrafter"/>
</dbReference>
<gene>
    <name evidence="4" type="ORF">QYE76_028185</name>
</gene>
<comment type="similarity">
    <text evidence="1">Belongs to the peptidase C19 family.</text>
</comment>
<dbReference type="GO" id="GO:0016579">
    <property type="term" value="P:protein deubiquitination"/>
    <property type="evidence" value="ECO:0007669"/>
    <property type="project" value="InterPro"/>
</dbReference>
<feature type="region of interest" description="Disordered" evidence="2">
    <location>
        <begin position="533"/>
        <end position="577"/>
    </location>
</feature>
<dbReference type="PROSITE" id="PS50235">
    <property type="entry name" value="USP_3"/>
    <property type="match status" value="1"/>
</dbReference>
<evidence type="ECO:0000256" key="2">
    <source>
        <dbReference type="SAM" id="MobiDB-lite"/>
    </source>
</evidence>
<reference evidence="4" key="1">
    <citation type="submission" date="2023-07" db="EMBL/GenBank/DDBJ databases">
        <title>A chromosome-level genome assembly of Lolium multiflorum.</title>
        <authorList>
            <person name="Chen Y."/>
            <person name="Copetti D."/>
            <person name="Kolliker R."/>
            <person name="Studer B."/>
        </authorList>
    </citation>
    <scope>NUCLEOTIDE SEQUENCE</scope>
    <source>
        <strain evidence="4">02402/16</strain>
        <tissue evidence="4">Leaf</tissue>
    </source>
</reference>
<dbReference type="Gene3D" id="3.90.70.10">
    <property type="entry name" value="Cysteine proteinases"/>
    <property type="match status" value="1"/>
</dbReference>
<sequence>MVNLLESMHKCCLPSGVPSESASAYEKSLVHKIFGGRLRSQVKCTRCLHCSNKFDPFLDLSLDIGKATTLVRALANFTEDELLDGGKKQYQCERCRQKVVAKKRFTIDRAPNVLTVHLKRFSPFNPREKIDKKVDFQPVLDLEPFVSDSKGADYKYSLYGVLVHAGWSTQSGHYYCYVRTSSGMWHNLDDNQVRQVREADVLKQKAYMLFYVRDRVGNALVRKDSSTPNVPANKMIPGKISFLNGVTQSGVMEAKSSGMPSPCADKKSQGTSTGHSGVSSITSVGHCSRNDGKTETAAAPQRSVLSTTQNALVPGNDCAILSTKSKQVASVSHKEASLSGQPASLITASSNQTMAGGAFPKLGNSTSVASSMVSSSAGLSETDKQTSYSEACPKPSSKDAIVSNGVISGTSSRGPVSVKEVKDLTESLKQDDSTVKELPMSKKDNFVVPVIEQVDVVKQISSGVSMKVVAADSCNSITTKRKKLVRYPVVNLRLGPRQLLLGSLKLQKKTKHKRTKRKPVVCKDIASVLCSGDKTDDHQASTSSTTTMPPKPAECTSRKRKHSNASVSSENDTQELKDTQQFVGTSCASDGDHNIDIRNSKSATFASAELPKLDLSSSANQAHPRNNIDAKKGAISQHVGILTKDLMAEVTVSRWDDGGLPNTEAREYKNSGRNSIGYVLDEWDEEYDRGKTKKVRKAKEDDDDGMNPFQEEANALSAQKTRQKSYQPRPGKKPSRQHR</sequence>
<dbReference type="Proteomes" id="UP001231189">
    <property type="component" value="Unassembled WGS sequence"/>
</dbReference>
<dbReference type="GO" id="GO:0004843">
    <property type="term" value="F:cysteine-type deubiquitinase activity"/>
    <property type="evidence" value="ECO:0007669"/>
    <property type="project" value="InterPro"/>
</dbReference>
<evidence type="ECO:0000259" key="3">
    <source>
        <dbReference type="PROSITE" id="PS50235"/>
    </source>
</evidence>
<keyword evidence="5" id="KW-1185">Reference proteome</keyword>
<feature type="domain" description="USP" evidence="3">
    <location>
        <begin position="1"/>
        <end position="214"/>
    </location>
</feature>
<dbReference type="InterPro" id="IPR028889">
    <property type="entry name" value="USP"/>
</dbReference>
<feature type="compositionally biased region" description="Basic residues" evidence="2">
    <location>
        <begin position="730"/>
        <end position="739"/>
    </location>
</feature>
<dbReference type="SUPFAM" id="SSF54001">
    <property type="entry name" value="Cysteine proteinases"/>
    <property type="match status" value="1"/>
</dbReference>
<dbReference type="Pfam" id="PF00443">
    <property type="entry name" value="UCH"/>
    <property type="match status" value="1"/>
</dbReference>
<protein>
    <recommendedName>
        <fullName evidence="3">USP domain-containing protein</fullName>
    </recommendedName>
</protein>
<evidence type="ECO:0000256" key="1">
    <source>
        <dbReference type="ARBA" id="ARBA00009085"/>
    </source>
</evidence>
<organism evidence="4 5">
    <name type="scientific">Lolium multiflorum</name>
    <name type="common">Italian ryegrass</name>
    <name type="synonym">Lolium perenne subsp. multiflorum</name>
    <dbReference type="NCBI Taxonomy" id="4521"/>
    <lineage>
        <taxon>Eukaryota</taxon>
        <taxon>Viridiplantae</taxon>
        <taxon>Streptophyta</taxon>
        <taxon>Embryophyta</taxon>
        <taxon>Tracheophyta</taxon>
        <taxon>Spermatophyta</taxon>
        <taxon>Magnoliopsida</taxon>
        <taxon>Liliopsida</taxon>
        <taxon>Poales</taxon>
        <taxon>Poaceae</taxon>
        <taxon>BOP clade</taxon>
        <taxon>Pooideae</taxon>
        <taxon>Poodae</taxon>
        <taxon>Poeae</taxon>
        <taxon>Poeae Chloroplast Group 2 (Poeae type)</taxon>
        <taxon>Loliodinae</taxon>
        <taxon>Loliinae</taxon>
        <taxon>Lolium</taxon>
    </lineage>
</organism>
<feature type="region of interest" description="Disordered" evidence="2">
    <location>
        <begin position="254"/>
        <end position="301"/>
    </location>
</feature>
<dbReference type="InterPro" id="IPR038765">
    <property type="entry name" value="Papain-like_cys_pep_sf"/>
</dbReference>
<accession>A0AAD8QN82</accession>
<proteinExistence type="inferred from homology"/>
<dbReference type="PANTHER" id="PTHR24006">
    <property type="entry name" value="UBIQUITIN CARBOXYL-TERMINAL HYDROLASE"/>
    <property type="match status" value="1"/>
</dbReference>
<feature type="compositionally biased region" description="Polar residues" evidence="2">
    <location>
        <begin position="269"/>
        <end position="285"/>
    </location>
</feature>
<feature type="region of interest" description="Disordered" evidence="2">
    <location>
        <begin position="378"/>
        <end position="415"/>
    </location>
</feature>
<comment type="caution">
    <text evidence="4">The sequence shown here is derived from an EMBL/GenBank/DDBJ whole genome shotgun (WGS) entry which is preliminary data.</text>
</comment>
<dbReference type="InterPro" id="IPR050164">
    <property type="entry name" value="Peptidase_C19"/>
</dbReference>
<name>A0AAD8QN82_LOLMU</name>
<dbReference type="PROSITE" id="PS00973">
    <property type="entry name" value="USP_2"/>
    <property type="match status" value="1"/>
</dbReference>
<feature type="compositionally biased region" description="Polar residues" evidence="2">
    <location>
        <begin position="716"/>
        <end position="726"/>
    </location>
</feature>
<feature type="compositionally biased region" description="Polar residues" evidence="2">
    <location>
        <begin position="405"/>
        <end position="414"/>
    </location>
</feature>
<dbReference type="InterPro" id="IPR001394">
    <property type="entry name" value="Peptidase_C19_UCH"/>
</dbReference>
<dbReference type="EMBL" id="JAUUTY010000007">
    <property type="protein sequence ID" value="KAK1604512.1"/>
    <property type="molecule type" value="Genomic_DNA"/>
</dbReference>
<dbReference type="AlphaFoldDB" id="A0AAD8QN82"/>
<dbReference type="GO" id="GO:0005829">
    <property type="term" value="C:cytosol"/>
    <property type="evidence" value="ECO:0007669"/>
    <property type="project" value="TreeGrafter"/>
</dbReference>
<evidence type="ECO:0000313" key="5">
    <source>
        <dbReference type="Proteomes" id="UP001231189"/>
    </source>
</evidence>